<dbReference type="PANTHER" id="PTHR48100">
    <property type="entry name" value="BROAD-SPECIFICITY PHOSPHATASE YOR283W-RELATED"/>
    <property type="match status" value="1"/>
</dbReference>
<dbReference type="GeneID" id="95800822"/>
<protein>
    <submittedName>
        <fullName evidence="3">Probable phosphoglycerate mutase</fullName>
    </submittedName>
</protein>
<dbReference type="InterPro" id="IPR029033">
    <property type="entry name" value="His_PPase_superfam"/>
</dbReference>
<feature type="active site" description="Tele-phosphohistidine intermediate" evidence="1">
    <location>
        <position position="9"/>
    </location>
</feature>
<gene>
    <name evidence="3" type="ORF">GA0070610_0941</name>
</gene>
<dbReference type="InterPro" id="IPR050275">
    <property type="entry name" value="PGM_Phosphatase"/>
</dbReference>
<dbReference type="GO" id="GO:0016791">
    <property type="term" value="F:phosphatase activity"/>
    <property type="evidence" value="ECO:0007669"/>
    <property type="project" value="TreeGrafter"/>
</dbReference>
<evidence type="ECO:0000256" key="1">
    <source>
        <dbReference type="PIRSR" id="PIRSR613078-1"/>
    </source>
</evidence>
<dbReference type="SUPFAM" id="SSF53254">
    <property type="entry name" value="Phosphoglycerate mutase-like"/>
    <property type="match status" value="1"/>
</dbReference>
<dbReference type="AlphaFoldDB" id="A0A1C5G4N0"/>
<feature type="active site" description="Proton donor/acceptor" evidence="1">
    <location>
        <position position="82"/>
    </location>
</feature>
<reference evidence="3 4" key="1">
    <citation type="submission" date="2016-06" db="EMBL/GenBank/DDBJ databases">
        <authorList>
            <person name="Kjaerup R.B."/>
            <person name="Dalgaard T.S."/>
            <person name="Juul-Madsen H.R."/>
        </authorList>
    </citation>
    <scope>NUCLEOTIDE SEQUENCE [LARGE SCALE GENOMIC DNA]</scope>
    <source>
        <strain evidence="3 4">DSM 43913</strain>
    </source>
</reference>
<dbReference type="RefSeq" id="WP_088998871.1">
    <property type="nucleotide sequence ID" value="NZ_JBFAAC010000022.1"/>
</dbReference>
<evidence type="ECO:0000313" key="3">
    <source>
        <dbReference type="EMBL" id="SCG14727.1"/>
    </source>
</evidence>
<evidence type="ECO:0000256" key="2">
    <source>
        <dbReference type="PIRSR" id="PIRSR613078-2"/>
    </source>
</evidence>
<feature type="binding site" evidence="2">
    <location>
        <begin position="8"/>
        <end position="15"/>
    </location>
    <ligand>
        <name>substrate</name>
    </ligand>
</feature>
<dbReference type="CDD" id="cd07067">
    <property type="entry name" value="HP_PGM_like"/>
    <property type="match status" value="1"/>
</dbReference>
<keyword evidence="4" id="KW-1185">Reference proteome</keyword>
<dbReference type="Pfam" id="PF00300">
    <property type="entry name" value="His_Phos_1"/>
    <property type="match status" value="1"/>
</dbReference>
<accession>A0A1C5G4N0</accession>
<dbReference type="SMART" id="SM00855">
    <property type="entry name" value="PGAM"/>
    <property type="match status" value="1"/>
</dbReference>
<dbReference type="Proteomes" id="UP000198251">
    <property type="component" value="Chromosome I"/>
</dbReference>
<dbReference type="Gene3D" id="3.40.50.1240">
    <property type="entry name" value="Phosphoglycerate mutase-like"/>
    <property type="match status" value="1"/>
</dbReference>
<dbReference type="EMBL" id="LT607733">
    <property type="protein sequence ID" value="SCG14727.1"/>
    <property type="molecule type" value="Genomic_DNA"/>
</dbReference>
<organism evidence="3 4">
    <name type="scientific">Micromonospora echinofusca</name>
    <dbReference type="NCBI Taxonomy" id="47858"/>
    <lineage>
        <taxon>Bacteria</taxon>
        <taxon>Bacillati</taxon>
        <taxon>Actinomycetota</taxon>
        <taxon>Actinomycetes</taxon>
        <taxon>Micromonosporales</taxon>
        <taxon>Micromonosporaceae</taxon>
        <taxon>Micromonospora</taxon>
    </lineage>
</organism>
<name>A0A1C5G4N0_MICEH</name>
<dbReference type="PANTHER" id="PTHR48100:SF62">
    <property type="entry name" value="GLUCOSYL-3-PHOSPHOGLYCERATE PHOSPHATASE"/>
    <property type="match status" value="1"/>
</dbReference>
<feature type="binding site" evidence="2">
    <location>
        <position position="58"/>
    </location>
    <ligand>
        <name>substrate</name>
    </ligand>
</feature>
<sequence>MTRLIIWRHGNTDWNAANRVQGQTDVPLNDLGREQARNAASLLAGLRPDAIVSSDLSRAADTAAALAALTGLPVRNDPRLRERHFGLWQGLARAEAAERHPAEFARWRAGDPDPGAGIETLDDLGKRVGAALSDAADAVPGGTVVVATHGGAARQGCGHLLGWEHAVLRTVGPLQNCHWTELRHDDTQGWHLRAHNVGLIGVPATTEPV</sequence>
<proteinExistence type="predicted"/>
<dbReference type="InterPro" id="IPR013078">
    <property type="entry name" value="His_Pase_superF_clade-1"/>
</dbReference>
<dbReference type="GO" id="GO:0005737">
    <property type="term" value="C:cytoplasm"/>
    <property type="evidence" value="ECO:0007669"/>
    <property type="project" value="TreeGrafter"/>
</dbReference>
<evidence type="ECO:0000313" key="4">
    <source>
        <dbReference type="Proteomes" id="UP000198251"/>
    </source>
</evidence>